<dbReference type="EMBL" id="CP001687">
    <property type="protein sequence ID" value="ACV13017.1"/>
    <property type="molecule type" value="Genomic_DNA"/>
</dbReference>
<dbReference type="Proteomes" id="UP000002071">
    <property type="component" value="Chromosome"/>
</dbReference>
<accession>C7NRR2</accession>
<proteinExistence type="predicted"/>
<dbReference type="STRING" id="519442.Huta_2856"/>
<sequence length="104" mass="11365">MQQANHSPSGWEFVATREAAASLIRATVELDPDEHVTRSELATAADVPMKRLYLEDTVSELVDLGVLEAVDSESEPVYTVNEGSEVLEAAARFEEMATERLVGD</sequence>
<evidence type="ECO:0000313" key="2">
    <source>
        <dbReference type="Proteomes" id="UP000002071"/>
    </source>
</evidence>
<dbReference type="KEGG" id="hut:Huta_2856"/>
<evidence type="ECO:0000313" key="1">
    <source>
        <dbReference type="EMBL" id="ACV13017.1"/>
    </source>
</evidence>
<dbReference type="OrthoDB" id="236040at2157"/>
<keyword evidence="2" id="KW-1185">Reference proteome</keyword>
<organism evidence="1 2">
    <name type="scientific">Halorhabdus utahensis (strain DSM 12940 / JCM 11049 / AX-2)</name>
    <dbReference type="NCBI Taxonomy" id="519442"/>
    <lineage>
        <taxon>Archaea</taxon>
        <taxon>Methanobacteriati</taxon>
        <taxon>Methanobacteriota</taxon>
        <taxon>Stenosarchaea group</taxon>
        <taxon>Halobacteria</taxon>
        <taxon>Halobacteriales</taxon>
        <taxon>Haloarculaceae</taxon>
        <taxon>Halorhabdus</taxon>
    </lineage>
</organism>
<dbReference type="eggNOG" id="arCOG08145">
    <property type="taxonomic scope" value="Archaea"/>
</dbReference>
<dbReference type="GeneID" id="79195066"/>
<protein>
    <submittedName>
        <fullName evidence="1">Uncharacterized protein</fullName>
    </submittedName>
</protein>
<dbReference type="GeneID" id="8385165"/>
<reference evidence="1 2" key="1">
    <citation type="journal article" date="2009" name="Stand. Genomic Sci.">
        <title>Complete genome sequence of Halorhabdus utahensis type strain (AX-2).</title>
        <authorList>
            <person name="Anderson I."/>
            <person name="Tindall B.J."/>
            <person name="Pomrenke H."/>
            <person name="Goker M."/>
            <person name="Lapidus A."/>
            <person name="Nolan M."/>
            <person name="Copeland A."/>
            <person name="Glavina Del Rio T."/>
            <person name="Chen F."/>
            <person name="Tice H."/>
            <person name="Cheng J.F."/>
            <person name="Lucas S."/>
            <person name="Chertkov O."/>
            <person name="Bruce D."/>
            <person name="Brettin T."/>
            <person name="Detter J.C."/>
            <person name="Han C."/>
            <person name="Goodwin L."/>
            <person name="Land M."/>
            <person name="Hauser L."/>
            <person name="Chang Y.J."/>
            <person name="Jeffries C.D."/>
            <person name="Pitluck S."/>
            <person name="Pati A."/>
            <person name="Mavromatis K."/>
            <person name="Ivanova N."/>
            <person name="Ovchinnikova G."/>
            <person name="Chen A."/>
            <person name="Palaniappan K."/>
            <person name="Chain P."/>
            <person name="Rohde M."/>
            <person name="Bristow J."/>
            <person name="Eisen J.A."/>
            <person name="Markowitz V."/>
            <person name="Hugenholtz P."/>
            <person name="Kyrpides N.C."/>
            <person name="Klenk H.P."/>
        </authorList>
    </citation>
    <scope>NUCLEOTIDE SEQUENCE [LARGE SCALE GENOMIC DNA]</scope>
    <source>
        <strain evidence="2">DSM 12940 / JCM 11049 / AX-2</strain>
    </source>
</reference>
<dbReference type="RefSeq" id="WP_015790579.1">
    <property type="nucleotide sequence ID" value="NC_013158.1"/>
</dbReference>
<name>C7NRR2_HALUD</name>
<gene>
    <name evidence="1" type="ordered locus">Huta_2856</name>
</gene>
<dbReference type="HOGENOM" id="CLU_162431_0_0_2"/>
<dbReference type="AlphaFoldDB" id="C7NRR2"/>